<dbReference type="FunFam" id="1.10.10.10:FF:000027">
    <property type="entry name" value="Heat shock transcription factor 1"/>
    <property type="match status" value="1"/>
</dbReference>
<dbReference type="GO" id="GO:0005634">
    <property type="term" value="C:nucleus"/>
    <property type="evidence" value="ECO:0007669"/>
    <property type="project" value="UniProtKB-SubCell"/>
</dbReference>
<feature type="region of interest" description="Disordered" evidence="8">
    <location>
        <begin position="1032"/>
        <end position="1111"/>
    </location>
</feature>
<dbReference type="EMBL" id="LSSM01002691">
    <property type="protein sequence ID" value="OMJ20685.1"/>
    <property type="molecule type" value="Genomic_DNA"/>
</dbReference>
<comment type="subcellular location">
    <subcellularLocation>
        <location evidence="1">Nucleus</location>
    </subcellularLocation>
</comment>
<evidence type="ECO:0000313" key="11">
    <source>
        <dbReference type="EMBL" id="OMJ20685.1"/>
    </source>
</evidence>
<evidence type="ECO:0000256" key="2">
    <source>
        <dbReference type="ARBA" id="ARBA00006403"/>
    </source>
</evidence>
<protein>
    <submittedName>
        <fullName evidence="11">Heat shock factor protein</fullName>
    </submittedName>
</protein>
<evidence type="ECO:0000256" key="1">
    <source>
        <dbReference type="ARBA" id="ARBA00004123"/>
    </source>
</evidence>
<dbReference type="PANTHER" id="PTHR10015:SF427">
    <property type="entry name" value="HEAT SHOCK FACTOR PROTEIN"/>
    <property type="match status" value="1"/>
</dbReference>
<feature type="transmembrane region" description="Helical" evidence="9">
    <location>
        <begin position="43"/>
        <end position="62"/>
    </location>
</feature>
<evidence type="ECO:0000256" key="7">
    <source>
        <dbReference type="RuleBase" id="RU004020"/>
    </source>
</evidence>
<dbReference type="Pfam" id="PF00447">
    <property type="entry name" value="HSF_DNA-bind"/>
    <property type="match status" value="1"/>
</dbReference>
<dbReference type="InterPro" id="IPR036390">
    <property type="entry name" value="WH_DNA-bd_sf"/>
</dbReference>
<feature type="region of interest" description="Disordered" evidence="8">
    <location>
        <begin position="153"/>
        <end position="176"/>
    </location>
</feature>
<dbReference type="OrthoDB" id="60033at2759"/>
<dbReference type="SUPFAM" id="SSF46785">
    <property type="entry name" value="Winged helix' DNA-binding domain"/>
    <property type="match status" value="1"/>
</dbReference>
<evidence type="ECO:0000256" key="5">
    <source>
        <dbReference type="ARBA" id="ARBA00023163"/>
    </source>
</evidence>
<dbReference type="Proteomes" id="UP000187429">
    <property type="component" value="Unassembled WGS sequence"/>
</dbReference>
<dbReference type="AlphaFoldDB" id="A0A1R1Y1I1"/>
<feature type="compositionally biased region" description="Low complexity" evidence="8">
    <location>
        <begin position="1047"/>
        <end position="1063"/>
    </location>
</feature>
<feature type="compositionally biased region" description="Basic and acidic residues" evidence="8">
    <location>
        <begin position="155"/>
        <end position="165"/>
    </location>
</feature>
<dbReference type="PANTHER" id="PTHR10015">
    <property type="entry name" value="HEAT SHOCK TRANSCRIPTION FACTOR"/>
    <property type="match status" value="1"/>
</dbReference>
<evidence type="ECO:0000256" key="8">
    <source>
        <dbReference type="SAM" id="MobiDB-lite"/>
    </source>
</evidence>
<feature type="domain" description="HSF-type DNA-binding" evidence="10">
    <location>
        <begin position="86"/>
        <end position="110"/>
    </location>
</feature>
<feature type="compositionally biased region" description="Low complexity" evidence="8">
    <location>
        <begin position="1080"/>
        <end position="1092"/>
    </location>
</feature>
<evidence type="ECO:0000259" key="10">
    <source>
        <dbReference type="PROSITE" id="PS00434"/>
    </source>
</evidence>
<reference evidence="12" key="1">
    <citation type="submission" date="2017-01" db="EMBL/GenBank/DDBJ databases">
        <authorList>
            <person name="Wang Y."/>
            <person name="White M."/>
            <person name="Kvist S."/>
            <person name="Moncalvo J.-M."/>
        </authorList>
    </citation>
    <scope>NUCLEOTIDE SEQUENCE [LARGE SCALE GENOMIC DNA]</scope>
    <source>
        <strain evidence="12">ID-206-W2</strain>
    </source>
</reference>
<keyword evidence="6" id="KW-0539">Nucleus</keyword>
<keyword evidence="5" id="KW-0804">Transcription</keyword>
<keyword evidence="11" id="KW-0346">Stress response</keyword>
<dbReference type="InterPro" id="IPR036388">
    <property type="entry name" value="WH-like_DNA-bd_sf"/>
</dbReference>
<comment type="similarity">
    <text evidence="2 7">Belongs to the HSF family.</text>
</comment>
<feature type="compositionally biased region" description="Polar residues" evidence="8">
    <location>
        <begin position="1093"/>
        <end position="1102"/>
    </location>
</feature>
<proteinExistence type="inferred from homology"/>
<dbReference type="GO" id="GO:0003700">
    <property type="term" value="F:DNA-binding transcription factor activity"/>
    <property type="evidence" value="ECO:0007669"/>
    <property type="project" value="InterPro"/>
</dbReference>
<dbReference type="PROSITE" id="PS00434">
    <property type="entry name" value="HSF_DOMAIN"/>
    <property type="match status" value="1"/>
</dbReference>
<accession>A0A1R1Y1I1</accession>
<evidence type="ECO:0000313" key="12">
    <source>
        <dbReference type="Proteomes" id="UP000187429"/>
    </source>
</evidence>
<dbReference type="SMART" id="SM00415">
    <property type="entry name" value="HSF"/>
    <property type="match status" value="1"/>
</dbReference>
<dbReference type="GO" id="GO:0043565">
    <property type="term" value="F:sequence-specific DNA binding"/>
    <property type="evidence" value="ECO:0007669"/>
    <property type="project" value="InterPro"/>
</dbReference>
<comment type="caution">
    <text evidence="11">The sequence shown here is derived from an EMBL/GenBank/DDBJ whole genome shotgun (WGS) entry which is preliminary data.</text>
</comment>
<sequence length="1111" mass="125191">MLEQSSNVNQRIRVTGFLNKLYCLVEEPSTDGFIRWSENGESFFGTIFIFDILIILIIYPLLSNHFHFTLYTKLVYKHEEFAKEILPKYFKHSNLSSFVRQLNMYGFHKVPHLQQGALITDESSAESWEFSNTYFQKNQPDLLHFVTRNTRSRNSKGEYSDHGNEGQKLISMKSSVKPEKDRNISQKLDKVLKEIETIKGHQMTISSEIKKLKQENRVLWSEAASTSNRSLKQQHGIEKIMKFLATVFTYEKAKNDVFNKGHLLLADKSTDFYKVNDSSPSFDNPLYSALNSPVPPQDFHKIFAATPPSQKDKTNLNDKNLDYIRSRRNLFNSIDEPADESDSYIEKDSNKNKLLNENKIAPINKNDSSPITNPKKYQDLLELEAENNTAGSNIKSSIVQIPSPQPVATESPEDINQKTPLKQIKPIDNNEEGVDNSLDVQSKVYNSLKGEKNLDILKYVQLHSDILNHNIEILSKLTSPKSPKALSQAPNLDESKLNNKLIRSPKNIPQSLLEWNNANKIPIRNTFPPNNNESQGISTPISNNNSSADNPVQLLISALSSCTPDQLDIFVKLFTMLENSGNSLPLLAQQLDSSNRNNNPILSQLKSNSGNIKQIPANQPNTAVTASPYKKNSVLNNYSYLAEILSKIGNNQPKLPEIPNQALSNNTIVQNHDLSNGMNFILPNNYSSQIKPEAQSYDYINPQLPEYPQLQNPQTDFNFNMDGNDHELSELKKYLLANNAINYDQHRLLTGDLSLLNNANMNNLDSKNGKQTASRNADENNVNSELSDLLLQNGNSDLFSTFQNQQNPVDNQQFNWNMNMPKLPNDEKSPFDDKNPSIAPNINFKNNNIHGNSNLHNFNFQDSLPNLKALNNNLPKGDNQLVDNFDFINNYGLGPNSNNIPMINNSISSSNIPSDSNIPNPQIPQKIQAQGLNEQQQYQQHQFGIQPTESQEINSKNYLNKNPLLTQNQLNLLANPSKSSSKNGNMFYNQLPAQENVNINGRSGVELNSQSIQQSAENFFNDFENFINSSNRSAPLQQEPKPHSNNDFDTSTNNNSINSGNTSPVSKSIDNISPIAALESDSSNNLTTNNSNKRPNSTSMQDQPAFKTQRL</sequence>
<name>A0A1R1Y1I1_9FUNG</name>
<keyword evidence="3" id="KW-0805">Transcription regulation</keyword>
<gene>
    <name evidence="11" type="ORF">AYI69_g6108</name>
</gene>
<keyword evidence="9" id="KW-0472">Membrane</keyword>
<evidence type="ECO:0000256" key="3">
    <source>
        <dbReference type="ARBA" id="ARBA00023015"/>
    </source>
</evidence>
<keyword evidence="4" id="KW-0238">DNA-binding</keyword>
<evidence type="ECO:0000256" key="4">
    <source>
        <dbReference type="ARBA" id="ARBA00023125"/>
    </source>
</evidence>
<organism evidence="11 12">
    <name type="scientific">Smittium culicis</name>
    <dbReference type="NCBI Taxonomy" id="133412"/>
    <lineage>
        <taxon>Eukaryota</taxon>
        <taxon>Fungi</taxon>
        <taxon>Fungi incertae sedis</taxon>
        <taxon>Zoopagomycota</taxon>
        <taxon>Kickxellomycotina</taxon>
        <taxon>Harpellomycetes</taxon>
        <taxon>Harpellales</taxon>
        <taxon>Legeriomycetaceae</taxon>
        <taxon>Smittium</taxon>
    </lineage>
</organism>
<evidence type="ECO:0000256" key="9">
    <source>
        <dbReference type="SAM" id="Phobius"/>
    </source>
</evidence>
<dbReference type="Gene3D" id="1.10.10.10">
    <property type="entry name" value="Winged helix-like DNA-binding domain superfamily/Winged helix DNA-binding domain"/>
    <property type="match status" value="1"/>
</dbReference>
<evidence type="ECO:0000256" key="6">
    <source>
        <dbReference type="ARBA" id="ARBA00023242"/>
    </source>
</evidence>
<keyword evidence="9" id="KW-0812">Transmembrane</keyword>
<keyword evidence="12" id="KW-1185">Reference proteome</keyword>
<dbReference type="InterPro" id="IPR000232">
    <property type="entry name" value="HSF_DNA-bd"/>
</dbReference>
<keyword evidence="9" id="KW-1133">Transmembrane helix</keyword>